<evidence type="ECO:0000256" key="1">
    <source>
        <dbReference type="ARBA" id="ARBA00022723"/>
    </source>
</evidence>
<dbReference type="InterPro" id="IPR015813">
    <property type="entry name" value="Pyrv/PenolPyrv_kinase-like_dom"/>
</dbReference>
<dbReference type="RefSeq" id="WP_251836104.1">
    <property type="nucleotide sequence ID" value="NZ_JACSQG010000003.1"/>
</dbReference>
<dbReference type="Proteomes" id="UP000611945">
    <property type="component" value="Unassembled WGS sequence"/>
</dbReference>
<gene>
    <name evidence="2" type="ORF">H9642_09050</name>
</gene>
<dbReference type="EMBL" id="JACSQG010000003">
    <property type="protein sequence ID" value="MBD7977340.1"/>
    <property type="molecule type" value="Genomic_DNA"/>
</dbReference>
<sequence>MSLQAKAVAFQRLHAENPPLILPNPWDAGSARLLTAMGFKALATTSAGLAFSLGVKDSAGMLTRAQVLQNAASIVDATSLPVSADLENGFGDSPEDVAQTIRMAAEAGLVGGSIEDASGEKYHPIYDFNHAVERIQAGVEAARNLPFPFTFVARAENFSVGRCDLDDTIRRLLAFEKAGADVLYAPALPTLEAIRMVCTEVQRPVNVVIGFGGIVFSVAELADAGVRRISLGSSLARAALGGLVRAAQEIQQTGTFAFMAEAITFAEVNDLMAPSNE</sequence>
<proteinExistence type="predicted"/>
<dbReference type="PANTHER" id="PTHR42905:SF16">
    <property type="entry name" value="CARBOXYPHOSPHONOENOLPYRUVATE PHOSPHONOMUTASE-LIKE PROTEIN (AFU_ORTHOLOGUE AFUA_5G07230)"/>
    <property type="match status" value="1"/>
</dbReference>
<name>A0ABR8TP83_9PSED</name>
<keyword evidence="1" id="KW-0479">Metal-binding</keyword>
<keyword evidence="3" id="KW-1185">Reference proteome</keyword>
<dbReference type="InterPro" id="IPR040442">
    <property type="entry name" value="Pyrv_kinase-like_dom_sf"/>
</dbReference>
<dbReference type="CDD" id="cd00377">
    <property type="entry name" value="ICL_PEPM"/>
    <property type="match status" value="1"/>
</dbReference>
<reference evidence="2 3" key="1">
    <citation type="submission" date="2020-08" db="EMBL/GenBank/DDBJ databases">
        <title>A Genomic Blueprint of the Chicken Gut Microbiome.</title>
        <authorList>
            <person name="Gilroy R."/>
            <person name="Ravi A."/>
            <person name="Getino M."/>
            <person name="Pursley I."/>
            <person name="Horton D.L."/>
            <person name="Alikhan N.-F."/>
            <person name="Baker D."/>
            <person name="Gharbi K."/>
            <person name="Hall N."/>
            <person name="Watson M."/>
            <person name="Adriaenssens E.M."/>
            <person name="Foster-Nyarko E."/>
            <person name="Jarju S."/>
            <person name="Secka A."/>
            <person name="Antonio M."/>
            <person name="Oren A."/>
            <person name="Chaudhuri R."/>
            <person name="La Ragione R.M."/>
            <person name="Hildebrand F."/>
            <person name="Pallen M.J."/>
        </authorList>
    </citation>
    <scope>NUCLEOTIDE SEQUENCE [LARGE SCALE GENOMIC DNA]</scope>
    <source>
        <strain evidence="2 3">Sa2CUA2</strain>
    </source>
</reference>
<dbReference type="InterPro" id="IPR039556">
    <property type="entry name" value="ICL/PEPM"/>
</dbReference>
<accession>A0ABR8TP83</accession>
<evidence type="ECO:0000313" key="3">
    <source>
        <dbReference type="Proteomes" id="UP000611945"/>
    </source>
</evidence>
<organism evidence="2 3">
    <name type="scientific">Serpens gallinarum</name>
    <dbReference type="NCBI Taxonomy" id="2763075"/>
    <lineage>
        <taxon>Bacteria</taxon>
        <taxon>Pseudomonadati</taxon>
        <taxon>Pseudomonadota</taxon>
        <taxon>Gammaproteobacteria</taxon>
        <taxon>Pseudomonadales</taxon>
        <taxon>Pseudomonadaceae</taxon>
        <taxon>Pseudomonas</taxon>
    </lineage>
</organism>
<dbReference type="GO" id="GO:0016829">
    <property type="term" value="F:lyase activity"/>
    <property type="evidence" value="ECO:0007669"/>
    <property type="project" value="UniProtKB-KW"/>
</dbReference>
<comment type="caution">
    <text evidence="2">The sequence shown here is derived from an EMBL/GenBank/DDBJ whole genome shotgun (WGS) entry which is preliminary data.</text>
</comment>
<protein>
    <submittedName>
        <fullName evidence="2">Isocitrate lyase/phosphoenolpyruvate mutase family protein</fullName>
    </submittedName>
</protein>
<keyword evidence="2" id="KW-0456">Lyase</keyword>
<dbReference type="SUPFAM" id="SSF51621">
    <property type="entry name" value="Phosphoenolpyruvate/pyruvate domain"/>
    <property type="match status" value="1"/>
</dbReference>
<dbReference type="Gene3D" id="6.10.250.2750">
    <property type="match status" value="1"/>
</dbReference>
<dbReference type="Pfam" id="PF13714">
    <property type="entry name" value="PEP_mutase"/>
    <property type="match status" value="1"/>
</dbReference>
<evidence type="ECO:0000313" key="2">
    <source>
        <dbReference type="EMBL" id="MBD7977340.1"/>
    </source>
</evidence>
<dbReference type="PANTHER" id="PTHR42905">
    <property type="entry name" value="PHOSPHOENOLPYRUVATE CARBOXYLASE"/>
    <property type="match status" value="1"/>
</dbReference>
<dbReference type="Gene3D" id="3.20.20.60">
    <property type="entry name" value="Phosphoenolpyruvate-binding domains"/>
    <property type="match status" value="1"/>
</dbReference>